<reference evidence="15" key="1">
    <citation type="submission" date="2021-01" db="EMBL/GenBank/DDBJ databases">
        <title>Adiantum capillus-veneris genome.</title>
        <authorList>
            <person name="Fang Y."/>
            <person name="Liao Q."/>
        </authorList>
    </citation>
    <scope>NUCLEOTIDE SEQUENCE</scope>
    <source>
        <strain evidence="15">H3</strain>
        <tissue evidence="15">Leaf</tissue>
    </source>
</reference>
<sequence length="576" mass="64494">MGRYRAPASGAEDSRSKRRRPGHSADLGASGSHEAKKSLYHCNYCNKDISGVIRIRCAKCLDFDLCLECFSIGAEVSPHKANHPYRVIENLSFSLIHPDWTADEEMLLLEGVETHGLGDWVKVAVHVATKTKLQCYNHYMSSYMNSPCSPLPDLTNIRSKTRAELMAITKAHQKGGINDGIVLKPPKQEPSVSPTRVKMEERDAVRDGRSPSSISVGSVTEGEKGQDRAYESKSLTATNPATVVDKKPVLPGQQKEGSESTATVAEGDGGQSNRSIGVKKPKPLFDGTEDGTTYLDQSGFNPKRREFDKEYDNDAELPLAEMEFKEADTETDYELKLRMLHIYLERLDERKRRKDFILERGLLDVKRQQELDNQRSDEERKLYQQARVFLRYHTSEEHEALLAGLCTEQRTRQYISELQECWAAGCHSLTEAEQYKSEKSRQEASTRRAKDGSVQAPTGKELQRSSKISIKEGIDSDMNPSTGLGSYATTFDISGLPGTNLLSSAEQQFCCKTKIFPASYLKMKEVLMLESIKNGSLKRSDGQQLLRSFPSKVDAVFDLLLQMGWIQSDDVPLSVK</sequence>
<dbReference type="InterPro" id="IPR043145">
    <property type="entry name" value="Znf_ZZ_sf"/>
</dbReference>
<feature type="compositionally biased region" description="Basic and acidic residues" evidence="9">
    <location>
        <begin position="197"/>
        <end position="209"/>
    </location>
</feature>
<dbReference type="OrthoDB" id="270417at2759"/>
<dbReference type="InterPro" id="IPR017930">
    <property type="entry name" value="Myb_dom"/>
</dbReference>
<feature type="domain" description="SANT" evidence="13">
    <location>
        <begin position="95"/>
        <end position="147"/>
    </location>
</feature>
<dbReference type="Gene3D" id="3.30.60.90">
    <property type="match status" value="1"/>
</dbReference>
<feature type="region of interest" description="Disordered" evidence="9">
    <location>
        <begin position="433"/>
        <end position="475"/>
    </location>
</feature>
<dbReference type="PROSITE" id="PS50090">
    <property type="entry name" value="MYB_LIKE"/>
    <property type="match status" value="1"/>
</dbReference>
<dbReference type="GO" id="GO:0003682">
    <property type="term" value="F:chromatin binding"/>
    <property type="evidence" value="ECO:0007669"/>
    <property type="project" value="TreeGrafter"/>
</dbReference>
<feature type="domain" description="ZZ-type" evidence="11">
    <location>
        <begin position="37"/>
        <end position="93"/>
    </location>
</feature>
<dbReference type="GO" id="GO:0006338">
    <property type="term" value="P:chromatin remodeling"/>
    <property type="evidence" value="ECO:0007669"/>
    <property type="project" value="TreeGrafter"/>
</dbReference>
<accession>A0A9D4ZHP5</accession>
<dbReference type="InterPro" id="IPR017884">
    <property type="entry name" value="SANT_dom"/>
</dbReference>
<keyword evidence="2 8" id="KW-0863">Zinc-finger</keyword>
<evidence type="ECO:0000256" key="4">
    <source>
        <dbReference type="ARBA" id="ARBA00023015"/>
    </source>
</evidence>
<keyword evidence="4 7" id="KW-0805">Transcription regulation</keyword>
<feature type="region of interest" description="Disordered" evidence="9">
    <location>
        <begin position="1"/>
        <end position="30"/>
    </location>
</feature>
<dbReference type="PROSITE" id="PS50135">
    <property type="entry name" value="ZF_ZZ_2"/>
    <property type="match status" value="1"/>
</dbReference>
<dbReference type="SMART" id="SM00717">
    <property type="entry name" value="SANT"/>
    <property type="match status" value="1"/>
</dbReference>
<name>A0A9D4ZHP5_ADICA</name>
<dbReference type="CDD" id="cd00167">
    <property type="entry name" value="SANT"/>
    <property type="match status" value="1"/>
</dbReference>
<dbReference type="FunFam" id="3.30.60.90:FF:000013">
    <property type="entry name" value="Transcriptional adapter"/>
    <property type="match status" value="1"/>
</dbReference>
<keyword evidence="3" id="KW-0862">Zinc</keyword>
<keyword evidence="16" id="KW-1185">Reference proteome</keyword>
<dbReference type="SMART" id="SM00291">
    <property type="entry name" value="ZnF_ZZ"/>
    <property type="match status" value="1"/>
</dbReference>
<dbReference type="PROSITE" id="PS01357">
    <property type="entry name" value="ZF_ZZ_1"/>
    <property type="match status" value="1"/>
</dbReference>
<dbReference type="Pfam" id="PF25299">
    <property type="entry name" value="ZZ_ADA2"/>
    <property type="match status" value="1"/>
</dbReference>
<feature type="compositionally biased region" description="Basic and acidic residues" evidence="9">
    <location>
        <begin position="221"/>
        <end position="231"/>
    </location>
</feature>
<keyword evidence="1" id="KW-0479">Metal-binding</keyword>
<evidence type="ECO:0000259" key="13">
    <source>
        <dbReference type="PROSITE" id="PS51293"/>
    </source>
</evidence>
<evidence type="ECO:0000256" key="9">
    <source>
        <dbReference type="SAM" id="MobiDB-lite"/>
    </source>
</evidence>
<dbReference type="GO" id="GO:0008270">
    <property type="term" value="F:zinc ion binding"/>
    <property type="evidence" value="ECO:0007669"/>
    <property type="project" value="UniProtKB-KW"/>
</dbReference>
<evidence type="ECO:0000256" key="7">
    <source>
        <dbReference type="PIRNR" id="PIRNR025024"/>
    </source>
</evidence>
<evidence type="ECO:0000259" key="11">
    <source>
        <dbReference type="PROSITE" id="PS50135"/>
    </source>
</evidence>
<dbReference type="SUPFAM" id="SSF46689">
    <property type="entry name" value="Homeodomain-like"/>
    <property type="match status" value="2"/>
</dbReference>
<keyword evidence="6 7" id="KW-0539">Nucleus</keyword>
<dbReference type="PROSITE" id="PS50934">
    <property type="entry name" value="SWIRM"/>
    <property type="match status" value="1"/>
</dbReference>
<dbReference type="EMBL" id="JABFUD020000010">
    <property type="protein sequence ID" value="KAI5074392.1"/>
    <property type="molecule type" value="Genomic_DNA"/>
</dbReference>
<feature type="compositionally biased region" description="Basic and acidic residues" evidence="9">
    <location>
        <begin position="461"/>
        <end position="474"/>
    </location>
</feature>
<evidence type="ECO:0000259" key="14">
    <source>
        <dbReference type="PROSITE" id="PS51294"/>
    </source>
</evidence>
<dbReference type="Gene3D" id="1.10.10.10">
    <property type="entry name" value="Winged helix-like DNA-binding domain superfamily/Winged helix DNA-binding domain"/>
    <property type="match status" value="1"/>
</dbReference>
<feature type="domain" description="Myb-like" evidence="10">
    <location>
        <begin position="100"/>
        <end position="143"/>
    </location>
</feature>
<evidence type="ECO:0000313" key="15">
    <source>
        <dbReference type="EMBL" id="KAI5074392.1"/>
    </source>
</evidence>
<dbReference type="InterPro" id="IPR000433">
    <property type="entry name" value="Znf_ZZ"/>
</dbReference>
<dbReference type="Pfam" id="PF22941">
    <property type="entry name" value="TADA2A-like_3rd"/>
    <property type="match status" value="1"/>
</dbReference>
<evidence type="ECO:0000256" key="8">
    <source>
        <dbReference type="PROSITE-ProRule" id="PRU00228"/>
    </source>
</evidence>
<keyword evidence="5 7" id="KW-0804">Transcription</keyword>
<feature type="domain" description="HTH myb-type" evidence="14">
    <location>
        <begin position="92"/>
        <end position="148"/>
    </location>
</feature>
<comment type="subcellular location">
    <subcellularLocation>
        <location evidence="7">Nucleus</location>
    </subcellularLocation>
</comment>
<dbReference type="PANTHER" id="PTHR12374:SF20">
    <property type="entry name" value="TRANSCRIPTIONAL ADAPTER 2-ALPHA"/>
    <property type="match status" value="1"/>
</dbReference>
<proteinExistence type="predicted"/>
<evidence type="ECO:0000259" key="10">
    <source>
        <dbReference type="PROSITE" id="PS50090"/>
    </source>
</evidence>
<dbReference type="InterPro" id="IPR007526">
    <property type="entry name" value="SWIRM"/>
</dbReference>
<dbReference type="PANTHER" id="PTHR12374">
    <property type="entry name" value="TRANSCRIPTIONAL ADAPTOR 2 ADA2 -RELATED"/>
    <property type="match status" value="1"/>
</dbReference>
<dbReference type="PIRSF" id="PIRSF025024">
    <property type="entry name" value="Transcriptional_adaptor_2"/>
    <property type="match status" value="1"/>
</dbReference>
<evidence type="ECO:0000256" key="5">
    <source>
        <dbReference type="ARBA" id="ARBA00023163"/>
    </source>
</evidence>
<evidence type="ECO:0000256" key="6">
    <source>
        <dbReference type="ARBA" id="ARBA00023242"/>
    </source>
</evidence>
<dbReference type="GO" id="GO:0005634">
    <property type="term" value="C:nucleus"/>
    <property type="evidence" value="ECO:0007669"/>
    <property type="project" value="UniProtKB-SubCell"/>
</dbReference>
<dbReference type="Pfam" id="PF00249">
    <property type="entry name" value="Myb_DNA-binding"/>
    <property type="match status" value="1"/>
</dbReference>
<evidence type="ECO:0000256" key="1">
    <source>
        <dbReference type="ARBA" id="ARBA00022723"/>
    </source>
</evidence>
<dbReference type="InterPro" id="IPR001005">
    <property type="entry name" value="SANT/Myb"/>
</dbReference>
<organism evidence="15 16">
    <name type="scientific">Adiantum capillus-veneris</name>
    <name type="common">Maidenhair fern</name>
    <dbReference type="NCBI Taxonomy" id="13818"/>
    <lineage>
        <taxon>Eukaryota</taxon>
        <taxon>Viridiplantae</taxon>
        <taxon>Streptophyta</taxon>
        <taxon>Embryophyta</taxon>
        <taxon>Tracheophyta</taxon>
        <taxon>Polypodiopsida</taxon>
        <taxon>Polypodiidae</taxon>
        <taxon>Polypodiales</taxon>
        <taxon>Pteridineae</taxon>
        <taxon>Pteridaceae</taxon>
        <taxon>Vittarioideae</taxon>
        <taxon>Adiantum</taxon>
    </lineage>
</organism>
<dbReference type="GO" id="GO:0003713">
    <property type="term" value="F:transcription coactivator activity"/>
    <property type="evidence" value="ECO:0007669"/>
    <property type="project" value="InterPro"/>
</dbReference>
<dbReference type="PROSITE" id="PS51294">
    <property type="entry name" value="HTH_MYB"/>
    <property type="match status" value="1"/>
</dbReference>
<dbReference type="GO" id="GO:0006357">
    <property type="term" value="P:regulation of transcription by RNA polymerase II"/>
    <property type="evidence" value="ECO:0007669"/>
    <property type="project" value="InterPro"/>
</dbReference>
<gene>
    <name evidence="15" type="ORF">GOP47_0010353</name>
</gene>
<dbReference type="InterPro" id="IPR009057">
    <property type="entry name" value="Homeodomain-like_sf"/>
</dbReference>
<evidence type="ECO:0000256" key="3">
    <source>
        <dbReference type="ARBA" id="ARBA00022833"/>
    </source>
</evidence>
<evidence type="ECO:0000313" key="16">
    <source>
        <dbReference type="Proteomes" id="UP000886520"/>
    </source>
</evidence>
<feature type="region of interest" description="Disordered" evidence="9">
    <location>
        <begin position="177"/>
        <end position="305"/>
    </location>
</feature>
<dbReference type="InterPro" id="IPR016827">
    <property type="entry name" value="Ada2/TADA2"/>
</dbReference>
<feature type="compositionally biased region" description="Polar residues" evidence="9">
    <location>
        <begin position="290"/>
        <end position="300"/>
    </location>
</feature>
<dbReference type="InterPro" id="IPR055141">
    <property type="entry name" value="TADA2A_B-like_dom"/>
</dbReference>
<feature type="compositionally biased region" description="Basic and acidic residues" evidence="9">
    <location>
        <begin position="433"/>
        <end position="451"/>
    </location>
</feature>
<feature type="domain" description="SWIRM" evidence="12">
    <location>
        <begin position="482"/>
        <end position="576"/>
    </location>
</feature>
<dbReference type="FunFam" id="1.10.10.10:FF:000087">
    <property type="entry name" value="Transcriptional adapter 2"/>
    <property type="match status" value="1"/>
</dbReference>
<dbReference type="InterPro" id="IPR036388">
    <property type="entry name" value="WH-like_DNA-bd_sf"/>
</dbReference>
<evidence type="ECO:0000259" key="12">
    <source>
        <dbReference type="PROSITE" id="PS50934"/>
    </source>
</evidence>
<dbReference type="InterPro" id="IPR041983">
    <property type="entry name" value="ADA2-like_ZZ"/>
</dbReference>
<protein>
    <recommendedName>
        <fullName evidence="7">Transcriptional adapter</fullName>
    </recommendedName>
</protein>
<dbReference type="SUPFAM" id="SSF57850">
    <property type="entry name" value="RING/U-box"/>
    <property type="match status" value="1"/>
</dbReference>
<dbReference type="AlphaFoldDB" id="A0A9D4ZHP5"/>
<dbReference type="Proteomes" id="UP000886520">
    <property type="component" value="Chromosome 10"/>
</dbReference>
<dbReference type="PROSITE" id="PS51293">
    <property type="entry name" value="SANT"/>
    <property type="match status" value="1"/>
</dbReference>
<evidence type="ECO:0000256" key="2">
    <source>
        <dbReference type="ARBA" id="ARBA00022771"/>
    </source>
</evidence>
<comment type="caution">
    <text evidence="15">The sequence shown here is derived from an EMBL/GenBank/DDBJ whole genome shotgun (WGS) entry which is preliminary data.</text>
</comment>
<dbReference type="CDD" id="cd02335">
    <property type="entry name" value="ZZ_ADA2"/>
    <property type="match status" value="1"/>
</dbReference>
<dbReference type="Gene3D" id="1.10.10.60">
    <property type="entry name" value="Homeodomain-like"/>
    <property type="match status" value="1"/>
</dbReference>